<dbReference type="EMBL" id="CP061839">
    <property type="protein sequence ID" value="QOW61704.1"/>
    <property type="molecule type" value="Genomic_DNA"/>
</dbReference>
<dbReference type="AlphaFoldDB" id="A0A7S6WRK0"/>
<proteinExistence type="predicted"/>
<name>A0A7S6WRK0_9SPIR</name>
<dbReference type="Gene3D" id="3.40.50.20">
    <property type="match status" value="1"/>
</dbReference>
<dbReference type="Pfam" id="PF02655">
    <property type="entry name" value="ATP-grasp_3"/>
    <property type="match status" value="1"/>
</dbReference>
<dbReference type="NCBIfam" id="NF009406">
    <property type="entry name" value="PRK12767.1-5"/>
    <property type="match status" value="1"/>
</dbReference>
<reference evidence="3 4" key="1">
    <citation type="submission" date="2020-09" db="EMBL/GenBank/DDBJ databases">
        <title>Characterization of Treponema spp. from bovine digital dermatitis in Korea.</title>
        <authorList>
            <person name="Espiritu H.M."/>
            <person name="Cho Y.I."/>
            <person name="Mamuad L."/>
        </authorList>
    </citation>
    <scope>NUCLEOTIDE SEQUENCE [LARGE SCALE GENOMIC DNA]</scope>
    <source>
        <strain evidence="3 4">KS1</strain>
    </source>
</reference>
<dbReference type="PROSITE" id="PS50975">
    <property type="entry name" value="ATP_GRASP"/>
    <property type="match status" value="1"/>
</dbReference>
<evidence type="ECO:0000313" key="3">
    <source>
        <dbReference type="EMBL" id="QOW61704.1"/>
    </source>
</evidence>
<dbReference type="InterPro" id="IPR011761">
    <property type="entry name" value="ATP-grasp"/>
</dbReference>
<evidence type="ECO:0000259" key="2">
    <source>
        <dbReference type="PROSITE" id="PS50975"/>
    </source>
</evidence>
<dbReference type="InterPro" id="IPR048764">
    <property type="entry name" value="PylC_N"/>
</dbReference>
<accession>A0A7S6WRK0</accession>
<dbReference type="Gene3D" id="3.30.1490.20">
    <property type="entry name" value="ATP-grasp fold, A domain"/>
    <property type="match status" value="1"/>
</dbReference>
<evidence type="ECO:0000256" key="1">
    <source>
        <dbReference type="PROSITE-ProRule" id="PRU00409"/>
    </source>
</evidence>
<dbReference type="GO" id="GO:0005524">
    <property type="term" value="F:ATP binding"/>
    <property type="evidence" value="ECO:0007669"/>
    <property type="project" value="UniProtKB-UniRule"/>
</dbReference>
<dbReference type="SUPFAM" id="SSF56059">
    <property type="entry name" value="Glutathione synthetase ATP-binding domain-like"/>
    <property type="match status" value="1"/>
</dbReference>
<dbReference type="InterPro" id="IPR003806">
    <property type="entry name" value="ATP-grasp_PylC-type"/>
</dbReference>
<sequence>MINILFCNAGRRGKLLLNAKHSLADRGNIVATSQTEYSPALYCADKRYLTSAIEDPAYIDCVLSICKREHINAITTLIDPEISILAKHRDLFEELGIHVFTPDKQTADICFNKFLFFEYLTECKIDTVRTFRNIASFRQSYNEKKIDFPVFIKPISGSGSVGARKVLSMSELEWLCYEKAYDYIIQEFMDAEDIDADVYVDYYTNQAVSAFSKRKLETRIGGANKTISFKDDKLFKTIQNVVSKFKFYGTIDIDFFYKDGIYYVSEINPRFGGGYLHPYGVGLDFFNMMFNNINGKKNIPVFGNYEDGSIMMMYDDVVVLKSEEIMKYDKK</sequence>
<gene>
    <name evidence="3" type="ORF">IFE08_04855</name>
</gene>
<keyword evidence="1" id="KW-0067">ATP-binding</keyword>
<feature type="domain" description="ATP-grasp" evidence="2">
    <location>
        <begin position="112"/>
        <end position="294"/>
    </location>
</feature>
<protein>
    <submittedName>
        <fullName evidence="3">ATP-grasp domain-containing protein</fullName>
    </submittedName>
</protein>
<dbReference type="RefSeq" id="WP_194077201.1">
    <property type="nucleotide sequence ID" value="NZ_CP061839.1"/>
</dbReference>
<dbReference type="InterPro" id="IPR013815">
    <property type="entry name" value="ATP_grasp_subdomain_1"/>
</dbReference>
<keyword evidence="1" id="KW-0547">Nucleotide-binding</keyword>
<dbReference type="Pfam" id="PF21360">
    <property type="entry name" value="PylC-like_N"/>
    <property type="match status" value="1"/>
</dbReference>
<evidence type="ECO:0000313" key="4">
    <source>
        <dbReference type="Proteomes" id="UP000593915"/>
    </source>
</evidence>
<dbReference type="Proteomes" id="UP000593915">
    <property type="component" value="Chromosome"/>
</dbReference>
<organism evidence="3 4">
    <name type="scientific">Treponema pedis</name>
    <dbReference type="NCBI Taxonomy" id="409322"/>
    <lineage>
        <taxon>Bacteria</taxon>
        <taxon>Pseudomonadati</taxon>
        <taxon>Spirochaetota</taxon>
        <taxon>Spirochaetia</taxon>
        <taxon>Spirochaetales</taxon>
        <taxon>Treponemataceae</taxon>
        <taxon>Treponema</taxon>
    </lineage>
</organism>
<dbReference type="Gene3D" id="3.30.470.20">
    <property type="entry name" value="ATP-grasp fold, B domain"/>
    <property type="match status" value="1"/>
</dbReference>
<dbReference type="GO" id="GO:0046872">
    <property type="term" value="F:metal ion binding"/>
    <property type="evidence" value="ECO:0007669"/>
    <property type="project" value="InterPro"/>
</dbReference>